<dbReference type="InterPro" id="IPR006130">
    <property type="entry name" value="Asp/Orn_carbamoylTrfase"/>
</dbReference>
<reference evidence="5 6" key="1">
    <citation type="submission" date="2018-11" db="EMBL/GenBank/DDBJ databases">
        <title>Genomes From Bacteria Associated with the Canine Oral Cavity: a Test Case for Automated Genome-Based Taxonomic Assignment.</title>
        <authorList>
            <person name="Coil D.A."/>
            <person name="Jospin G."/>
            <person name="Darling A.E."/>
            <person name="Wallis C."/>
            <person name="Davis I.J."/>
            <person name="Harris S."/>
            <person name="Eisen J.A."/>
            <person name="Holcombe L.J."/>
            <person name="O'Flynn C."/>
        </authorList>
    </citation>
    <scope>NUCLEOTIDE SEQUENCE [LARGE SCALE GENOMIC DNA]</scope>
    <source>
        <strain evidence="5 6">OH5050</strain>
    </source>
</reference>
<comment type="caution">
    <text evidence="5">The sequence shown here is derived from an EMBL/GenBank/DDBJ whole genome shotgun (WGS) entry which is preliminary data.</text>
</comment>
<feature type="domain" description="Aspartate/ornithine carbamoyltransferase Asp/Orn-binding" evidence="3">
    <location>
        <begin position="168"/>
        <end position="327"/>
    </location>
</feature>
<evidence type="ECO:0000256" key="2">
    <source>
        <dbReference type="RuleBase" id="RU003634"/>
    </source>
</evidence>
<keyword evidence="1 2" id="KW-0808">Transferase</keyword>
<evidence type="ECO:0000259" key="4">
    <source>
        <dbReference type="Pfam" id="PF02729"/>
    </source>
</evidence>
<protein>
    <submittedName>
        <fullName evidence="5">Aspartate carbamoyltransferase</fullName>
    </submittedName>
</protein>
<dbReference type="Pfam" id="PF02729">
    <property type="entry name" value="OTCace_N"/>
    <property type="match status" value="1"/>
</dbReference>
<dbReference type="Pfam" id="PF00185">
    <property type="entry name" value="OTCace"/>
    <property type="match status" value="1"/>
</dbReference>
<dbReference type="PRINTS" id="PR00101">
    <property type="entry name" value="ATCASE"/>
</dbReference>
<dbReference type="RefSeq" id="WP_124933174.1">
    <property type="nucleotide sequence ID" value="NZ_RQZC01000003.1"/>
</dbReference>
<keyword evidence="6" id="KW-1185">Reference proteome</keyword>
<dbReference type="GO" id="GO:0016743">
    <property type="term" value="F:carboxyl- or carbamoyltransferase activity"/>
    <property type="evidence" value="ECO:0007669"/>
    <property type="project" value="InterPro"/>
</dbReference>
<dbReference type="OrthoDB" id="9774690at2"/>
<sequence length="331" mass="37495">MSQYMRSMKGLVEAVDHVGKSFISINDMTDDQLYSLFELAKNLELYNRSKIDLLGGNMLALLFFQPSTRTRMSFQTAMERLGGNTIVEANPKVTSSVAKEESMEDTMRCVSQYANLIVLRHYDEEEARRGAEAATCPIINGGWGHWEHPTQALLDLYTMWRRFGKIEGLNVAVVSPDMVEARTGHSMAYGLARLGAKVTICSDSDRRTPEEVAKRIRSDFNCDLSEQFDFEQDTFNDFVRSQDLIYLPGCSAPAGAKADEFKTLMDRYLVRYDTLTEEADKGHQIYVTHTLPRRAGEMDLRIDDSPHQLYFRAILQSVSIRMALITAILGL</sequence>
<dbReference type="InterPro" id="IPR006131">
    <property type="entry name" value="Asp_carbamoyltransf_Asp/Orn-bd"/>
</dbReference>
<organism evidence="5 6">
    <name type="scientific">Actinomyces bowdenii</name>
    <dbReference type="NCBI Taxonomy" id="131109"/>
    <lineage>
        <taxon>Bacteria</taxon>
        <taxon>Bacillati</taxon>
        <taxon>Actinomycetota</taxon>
        <taxon>Actinomycetes</taxon>
        <taxon>Actinomycetales</taxon>
        <taxon>Actinomycetaceae</taxon>
        <taxon>Actinomyces</taxon>
    </lineage>
</organism>
<evidence type="ECO:0000313" key="6">
    <source>
        <dbReference type="Proteomes" id="UP000271272"/>
    </source>
</evidence>
<dbReference type="InterPro" id="IPR006132">
    <property type="entry name" value="Asp/Orn_carbamoyltranf_P-bd"/>
</dbReference>
<dbReference type="AlphaFoldDB" id="A0A3P1V969"/>
<dbReference type="GO" id="GO:0016597">
    <property type="term" value="F:amino acid binding"/>
    <property type="evidence" value="ECO:0007669"/>
    <property type="project" value="InterPro"/>
</dbReference>
<dbReference type="Gene3D" id="3.40.50.1370">
    <property type="entry name" value="Aspartate/ornithine carbamoyltransferase"/>
    <property type="match status" value="2"/>
</dbReference>
<name>A0A3P1V969_9ACTO</name>
<dbReference type="InterPro" id="IPR036901">
    <property type="entry name" value="Asp/Orn_carbamoylTrfase_sf"/>
</dbReference>
<dbReference type="EMBL" id="RQZC01000003">
    <property type="protein sequence ID" value="RRD30196.1"/>
    <property type="molecule type" value="Genomic_DNA"/>
</dbReference>
<evidence type="ECO:0000259" key="3">
    <source>
        <dbReference type="Pfam" id="PF00185"/>
    </source>
</evidence>
<dbReference type="PANTHER" id="PTHR45753">
    <property type="entry name" value="ORNITHINE CARBAMOYLTRANSFERASE, MITOCHONDRIAL"/>
    <property type="match status" value="1"/>
</dbReference>
<proteinExistence type="inferred from homology"/>
<dbReference type="GO" id="GO:0006520">
    <property type="term" value="P:amino acid metabolic process"/>
    <property type="evidence" value="ECO:0007669"/>
    <property type="project" value="InterPro"/>
</dbReference>
<gene>
    <name evidence="5" type="ORF">EII10_03795</name>
</gene>
<dbReference type="SUPFAM" id="SSF53671">
    <property type="entry name" value="Aspartate/ornithine carbamoyltransferase"/>
    <property type="match status" value="1"/>
</dbReference>
<accession>A0A3P1V969</accession>
<dbReference type="GO" id="GO:0044205">
    <property type="term" value="P:'de novo' UMP biosynthetic process"/>
    <property type="evidence" value="ECO:0007669"/>
    <property type="project" value="UniProtKB-UniPathway"/>
</dbReference>
<dbReference type="PANTHER" id="PTHR45753:SF6">
    <property type="entry name" value="ASPARTATE CARBAMOYLTRANSFERASE"/>
    <property type="match status" value="1"/>
</dbReference>
<evidence type="ECO:0000256" key="1">
    <source>
        <dbReference type="ARBA" id="ARBA00022679"/>
    </source>
</evidence>
<feature type="domain" description="Aspartate/ornithine carbamoyltransferase carbamoyl-P binding" evidence="4">
    <location>
        <begin position="20"/>
        <end position="160"/>
    </location>
</feature>
<dbReference type="PRINTS" id="PR00100">
    <property type="entry name" value="AOTCASE"/>
</dbReference>
<comment type="similarity">
    <text evidence="2">Belongs to the aspartate/ornithine carbamoyltransferase superfamily.</text>
</comment>
<dbReference type="Proteomes" id="UP000271272">
    <property type="component" value="Unassembled WGS sequence"/>
</dbReference>
<evidence type="ECO:0000313" key="5">
    <source>
        <dbReference type="EMBL" id="RRD30196.1"/>
    </source>
</evidence>
<dbReference type="UniPathway" id="UPA00070">
    <property type="reaction ID" value="UER00116"/>
</dbReference>